<proteinExistence type="predicted"/>
<dbReference type="Proteomes" id="UP001212841">
    <property type="component" value="Unassembled WGS sequence"/>
</dbReference>
<accession>A0AAD5X1G9</accession>
<evidence type="ECO:0000313" key="2">
    <source>
        <dbReference type="EMBL" id="KAJ3051299.1"/>
    </source>
</evidence>
<dbReference type="EMBL" id="JADGJD010000411">
    <property type="protein sequence ID" value="KAJ3051299.1"/>
    <property type="molecule type" value="Genomic_DNA"/>
</dbReference>
<protein>
    <submittedName>
        <fullName evidence="2">Uncharacterized protein</fullName>
    </submittedName>
</protein>
<evidence type="ECO:0000313" key="3">
    <source>
        <dbReference type="Proteomes" id="UP001212841"/>
    </source>
</evidence>
<keyword evidence="3" id="KW-1185">Reference proteome</keyword>
<feature type="compositionally biased region" description="Polar residues" evidence="1">
    <location>
        <begin position="250"/>
        <end position="259"/>
    </location>
</feature>
<evidence type="ECO:0000256" key="1">
    <source>
        <dbReference type="SAM" id="MobiDB-lite"/>
    </source>
</evidence>
<sequence length="401" mass="44219">MKRTYTSASDRSVVSFLARLRPLKIHKERSSTISEGTCQCGESLLTTSSTSSHQPVHHLSPLTADSVCCVEGESEKRKKKRKGRRPSTLPANELPHDHGVHFTWAGKIVGRFVRKQKHNEAADGVVRSRRGGLVGHGEDEDEERMDIDFDSASKRMSSDNLTAMEFAQMTHLNVLYRTDEEEERERGTKGGSGLAKRLAKLKAGDDKAVGGKKDSKTSVFDPKFWAPPREKVTDGGEDANKAIQYPPSPESTIRGTTAEENMPSSKQQPTTSPQPVPTLTSSPITLPPSPPTTLSPSSPPRPRTSSTSTRPSHHSAYSPLRTSLSSIRTHSSTSTSNLTPQTPTEPKVHRVGRFTVIVEPNPAVDATYLEYVQRRGGTDIVEENPELSRFRRESLEEEYGR</sequence>
<feature type="compositionally biased region" description="Low complexity" evidence="1">
    <location>
        <begin position="322"/>
        <end position="336"/>
    </location>
</feature>
<dbReference type="AlphaFoldDB" id="A0AAD5X1G9"/>
<reference evidence="2" key="1">
    <citation type="submission" date="2020-05" db="EMBL/GenBank/DDBJ databases">
        <title>Phylogenomic resolution of chytrid fungi.</title>
        <authorList>
            <person name="Stajich J.E."/>
            <person name="Amses K."/>
            <person name="Simmons R."/>
            <person name="Seto K."/>
            <person name="Myers J."/>
            <person name="Bonds A."/>
            <person name="Quandt C.A."/>
            <person name="Barry K."/>
            <person name="Liu P."/>
            <person name="Grigoriev I."/>
            <person name="Longcore J.E."/>
            <person name="James T.Y."/>
        </authorList>
    </citation>
    <scope>NUCLEOTIDE SEQUENCE</scope>
    <source>
        <strain evidence="2">JEL0318</strain>
    </source>
</reference>
<feature type="compositionally biased region" description="Low complexity" evidence="1">
    <location>
        <begin position="263"/>
        <end position="284"/>
    </location>
</feature>
<feature type="compositionally biased region" description="Pro residues" evidence="1">
    <location>
        <begin position="285"/>
        <end position="302"/>
    </location>
</feature>
<comment type="caution">
    <text evidence="2">The sequence shown here is derived from an EMBL/GenBank/DDBJ whole genome shotgun (WGS) entry which is preliminary data.</text>
</comment>
<feature type="compositionally biased region" description="Basic and acidic residues" evidence="1">
    <location>
        <begin position="228"/>
        <end position="240"/>
    </location>
</feature>
<gene>
    <name evidence="2" type="ORF">HK097_007729</name>
</gene>
<feature type="region of interest" description="Disordered" evidence="1">
    <location>
        <begin position="71"/>
        <end position="95"/>
    </location>
</feature>
<organism evidence="2 3">
    <name type="scientific">Rhizophlyctis rosea</name>
    <dbReference type="NCBI Taxonomy" id="64517"/>
    <lineage>
        <taxon>Eukaryota</taxon>
        <taxon>Fungi</taxon>
        <taxon>Fungi incertae sedis</taxon>
        <taxon>Chytridiomycota</taxon>
        <taxon>Chytridiomycota incertae sedis</taxon>
        <taxon>Chytridiomycetes</taxon>
        <taxon>Rhizophlyctidales</taxon>
        <taxon>Rhizophlyctidaceae</taxon>
        <taxon>Rhizophlyctis</taxon>
    </lineage>
</organism>
<feature type="region of interest" description="Disordered" evidence="1">
    <location>
        <begin position="201"/>
        <end position="347"/>
    </location>
</feature>
<feature type="compositionally biased region" description="Basic and acidic residues" evidence="1">
    <location>
        <begin position="202"/>
        <end position="216"/>
    </location>
</feature>
<name>A0AAD5X1G9_9FUNG</name>